<evidence type="ECO:0000256" key="1">
    <source>
        <dbReference type="SAM" id="MobiDB-lite"/>
    </source>
</evidence>
<sequence length="223" mass="23069">MPQQRPIQTNFSSGELSPRMAGRVDLDQYRAGAAELLNVLVQMQGGATRRQGSQFIVANKSAGGRVRLYPFVVAPLTAYVFEFGAGYVRFARNRAQLRAGSTPLELATPYTVDELRELRFAQSADVLYVMHVNHAPRKISRTSSATFTIETVAFQNGPYDVENTGDIGATGSGASTSPETGSGSGGTSGSGSGSGGEWHESGGGEGSGDGGDGEGGEGGGDGP</sequence>
<evidence type="ECO:0000256" key="2">
    <source>
        <dbReference type="SAM" id="Phobius"/>
    </source>
</evidence>
<dbReference type="EMBL" id="LR796786">
    <property type="protein sequence ID" value="CAB4166372.1"/>
    <property type="molecule type" value="Genomic_DNA"/>
</dbReference>
<evidence type="ECO:0000313" key="3">
    <source>
        <dbReference type="EMBL" id="CAB4166372.1"/>
    </source>
</evidence>
<reference evidence="3" key="1">
    <citation type="submission" date="2020-04" db="EMBL/GenBank/DDBJ databases">
        <authorList>
            <person name="Chiriac C."/>
            <person name="Salcher M."/>
            <person name="Ghai R."/>
            <person name="Kavagutti S V."/>
        </authorList>
    </citation>
    <scope>NUCLEOTIDE SEQUENCE</scope>
</reference>
<feature type="transmembrane region" description="Helical" evidence="2">
    <location>
        <begin position="68"/>
        <end position="88"/>
    </location>
</feature>
<dbReference type="EMBL" id="LR796882">
    <property type="protein sequence ID" value="CAB4172567.1"/>
    <property type="molecule type" value="Genomic_DNA"/>
</dbReference>
<gene>
    <name evidence="3" type="ORF">UFOVP843_25</name>
    <name evidence="4" type="ORF">UFOVP936_42</name>
</gene>
<keyword evidence="2" id="KW-1133">Transmembrane helix</keyword>
<proteinExistence type="predicted"/>
<feature type="region of interest" description="Disordered" evidence="1">
    <location>
        <begin position="163"/>
        <end position="223"/>
    </location>
</feature>
<feature type="compositionally biased region" description="Gly residues" evidence="1">
    <location>
        <begin position="182"/>
        <end position="196"/>
    </location>
</feature>
<feature type="compositionally biased region" description="Low complexity" evidence="1">
    <location>
        <begin position="165"/>
        <end position="181"/>
    </location>
</feature>
<name>A0A6J5P5N8_9CAUD</name>
<keyword evidence="2" id="KW-0472">Membrane</keyword>
<organism evidence="3">
    <name type="scientific">uncultured Caudovirales phage</name>
    <dbReference type="NCBI Taxonomy" id="2100421"/>
    <lineage>
        <taxon>Viruses</taxon>
        <taxon>Duplodnaviria</taxon>
        <taxon>Heunggongvirae</taxon>
        <taxon>Uroviricota</taxon>
        <taxon>Caudoviricetes</taxon>
        <taxon>Peduoviridae</taxon>
        <taxon>Maltschvirus</taxon>
        <taxon>Maltschvirus maltsch</taxon>
    </lineage>
</organism>
<protein>
    <submittedName>
        <fullName evidence="3">Uncharacterized protein</fullName>
    </submittedName>
</protein>
<accession>A0A6J5P5N8</accession>
<keyword evidence="2" id="KW-0812">Transmembrane</keyword>
<evidence type="ECO:0000313" key="4">
    <source>
        <dbReference type="EMBL" id="CAB4172567.1"/>
    </source>
</evidence>